<gene>
    <name evidence="1" type="primary">32</name>
    <name evidence="1" type="ORF">SEA_STORMAGEDDON_32</name>
</gene>
<evidence type="ECO:0000313" key="2">
    <source>
        <dbReference type="Proteomes" id="UP000423065"/>
    </source>
</evidence>
<evidence type="ECO:0000313" key="1">
    <source>
        <dbReference type="EMBL" id="QGJ94895.1"/>
    </source>
</evidence>
<dbReference type="Proteomes" id="UP000423065">
    <property type="component" value="Segment"/>
</dbReference>
<proteinExistence type="predicted"/>
<accession>A0A649VSC1</accession>
<dbReference type="KEGG" id="vg:64766741"/>
<dbReference type="GeneID" id="64766741"/>
<keyword evidence="2" id="KW-1185">Reference proteome</keyword>
<sequence length="201" mass="22908">MARVDLTEPFAIRNARKAVTESLQAHGEEVIGLAMYHVLTDPKHPRCPNCYDPDYKQADKAGCDICYGTSLQGGVKQMARMWAMFDDSPDIEDITKRGVWNPGNRNVQLEANPHLIEHDYVFRVRRWSRDHRPLELGDAFSLDRVTIMSLRTGNQYTQDDNDRVGQKCQAHLLDTSHVIYKANGRIISPDFPISRSDGLPR</sequence>
<dbReference type="EMBL" id="MN586040">
    <property type="protein sequence ID" value="QGJ94895.1"/>
    <property type="molecule type" value="Genomic_DNA"/>
</dbReference>
<protein>
    <submittedName>
        <fullName evidence="1">Uncharacterized protein</fullName>
    </submittedName>
</protein>
<organism evidence="1 2">
    <name type="scientific">Gordonia phage Stormageddon</name>
    <dbReference type="NCBI Taxonomy" id="2656541"/>
    <lineage>
        <taxon>Viruses</taxon>
        <taxon>Duplodnaviria</taxon>
        <taxon>Heunggongvirae</taxon>
        <taxon>Uroviricota</taxon>
        <taxon>Caudoviricetes</taxon>
        <taxon>Stormageddonvirus</taxon>
        <taxon>Stormageddonvirus Stormageddon</taxon>
    </lineage>
</organism>
<dbReference type="RefSeq" id="YP_010059508.1">
    <property type="nucleotide sequence ID" value="NC_054726.1"/>
</dbReference>
<reference evidence="1 2" key="1">
    <citation type="submission" date="2019-10" db="EMBL/GenBank/DDBJ databases">
        <authorList>
            <person name="Garlena R.A."/>
            <person name="Russell D.A."/>
            <person name="Pope W.H."/>
            <person name="Jacobs-Sera D."/>
            <person name="Hatfull G.F."/>
        </authorList>
    </citation>
    <scope>NUCLEOTIDE SEQUENCE [LARGE SCALE GENOMIC DNA]</scope>
</reference>
<name>A0A649VSC1_9CAUD</name>